<feature type="region of interest" description="Disordered" evidence="1">
    <location>
        <begin position="197"/>
        <end position="216"/>
    </location>
</feature>
<accession>A0ABR4CIH6</accession>
<evidence type="ECO:0000313" key="3">
    <source>
        <dbReference type="Proteomes" id="UP001595075"/>
    </source>
</evidence>
<dbReference type="Proteomes" id="UP001595075">
    <property type="component" value="Unassembled WGS sequence"/>
</dbReference>
<proteinExistence type="predicted"/>
<keyword evidence="3" id="KW-1185">Reference proteome</keyword>
<organism evidence="2 3">
    <name type="scientific">Oculimacula yallundae</name>
    <dbReference type="NCBI Taxonomy" id="86028"/>
    <lineage>
        <taxon>Eukaryota</taxon>
        <taxon>Fungi</taxon>
        <taxon>Dikarya</taxon>
        <taxon>Ascomycota</taxon>
        <taxon>Pezizomycotina</taxon>
        <taxon>Leotiomycetes</taxon>
        <taxon>Helotiales</taxon>
        <taxon>Ploettnerulaceae</taxon>
        <taxon>Oculimacula</taxon>
    </lineage>
</organism>
<sequence>MDSKTSVPAYIPEEEAGPPSYDDTISSYHPTASASTSQYYSSQIQSQLKTLNTQISSIQTQRDILSHAQEENILSLLTHHIQLYISDFANTGLQKGSLILVPAKAIQDPKALPTDYDFSEPSEYDRVVKVTDKENDSSDLWYWEDEDMAKRLAAYLRPPPPDPRTLDLPKRKEQIAPQTQSRSWRFFGKKKVEERPPLIEERRDSESTSKIGARSLGKEGDDRVVVDVRADEVVFRTENEYGMYGTERGWGIVVKLRVVLGRR</sequence>
<feature type="compositionally biased region" description="Basic and acidic residues" evidence="1">
    <location>
        <begin position="197"/>
        <end position="207"/>
    </location>
</feature>
<protein>
    <submittedName>
        <fullName evidence="2">Uncharacterized protein</fullName>
    </submittedName>
</protein>
<name>A0ABR4CIH6_9HELO</name>
<gene>
    <name evidence="2" type="ORF">VTL71DRAFT_14397</name>
</gene>
<feature type="region of interest" description="Disordered" evidence="1">
    <location>
        <begin position="1"/>
        <end position="28"/>
    </location>
</feature>
<evidence type="ECO:0000256" key="1">
    <source>
        <dbReference type="SAM" id="MobiDB-lite"/>
    </source>
</evidence>
<dbReference type="EMBL" id="JAZHXI010000007">
    <property type="protein sequence ID" value="KAL2069718.1"/>
    <property type="molecule type" value="Genomic_DNA"/>
</dbReference>
<reference evidence="2 3" key="1">
    <citation type="journal article" date="2024" name="Commun. Biol.">
        <title>Comparative genomic analysis of thermophilic fungi reveals convergent evolutionary adaptations and gene losses.</title>
        <authorList>
            <person name="Steindorff A.S."/>
            <person name="Aguilar-Pontes M.V."/>
            <person name="Robinson A.J."/>
            <person name="Andreopoulos B."/>
            <person name="LaButti K."/>
            <person name="Kuo A."/>
            <person name="Mondo S."/>
            <person name="Riley R."/>
            <person name="Otillar R."/>
            <person name="Haridas S."/>
            <person name="Lipzen A."/>
            <person name="Grimwood J."/>
            <person name="Schmutz J."/>
            <person name="Clum A."/>
            <person name="Reid I.D."/>
            <person name="Moisan M.C."/>
            <person name="Butler G."/>
            <person name="Nguyen T.T.M."/>
            <person name="Dewar K."/>
            <person name="Conant G."/>
            <person name="Drula E."/>
            <person name="Henrissat B."/>
            <person name="Hansel C."/>
            <person name="Singer S."/>
            <person name="Hutchinson M.I."/>
            <person name="de Vries R.P."/>
            <person name="Natvig D.O."/>
            <person name="Powell A.J."/>
            <person name="Tsang A."/>
            <person name="Grigoriev I.V."/>
        </authorList>
    </citation>
    <scope>NUCLEOTIDE SEQUENCE [LARGE SCALE GENOMIC DNA]</scope>
    <source>
        <strain evidence="2 3">CBS 494.80</strain>
    </source>
</reference>
<comment type="caution">
    <text evidence="2">The sequence shown here is derived from an EMBL/GenBank/DDBJ whole genome shotgun (WGS) entry which is preliminary data.</text>
</comment>
<evidence type="ECO:0000313" key="2">
    <source>
        <dbReference type="EMBL" id="KAL2069718.1"/>
    </source>
</evidence>